<dbReference type="SUPFAM" id="SSF48537">
    <property type="entry name" value="Phospholipase C/P1 nuclease"/>
    <property type="match status" value="1"/>
</dbReference>
<feature type="domain" description="Nal1 C-terminal" evidence="2">
    <location>
        <begin position="233"/>
        <end position="338"/>
    </location>
</feature>
<accession>A0AAW4FWN4</accession>
<evidence type="ECO:0000256" key="1">
    <source>
        <dbReference type="SAM" id="MobiDB-lite"/>
    </source>
</evidence>
<dbReference type="AlphaFoldDB" id="A0AAW4FWN4"/>
<dbReference type="GO" id="GO:0016788">
    <property type="term" value="F:hydrolase activity, acting on ester bonds"/>
    <property type="evidence" value="ECO:0007669"/>
    <property type="project" value="InterPro"/>
</dbReference>
<feature type="region of interest" description="Disordered" evidence="1">
    <location>
        <begin position="314"/>
        <end position="345"/>
    </location>
</feature>
<comment type="caution">
    <text evidence="3">The sequence shown here is derived from an EMBL/GenBank/DDBJ whole genome shotgun (WGS) entry which is preliminary data.</text>
</comment>
<dbReference type="InterPro" id="IPR008947">
    <property type="entry name" value="PLipase_C/P1_nuclease_dom_sf"/>
</dbReference>
<sequence length="765" mass="84967">MATKRLDRAHDQLSLRDLLDARDQYHIHLMRHANVIATAIGLYRIRTKDSWPTERSEGKVHGTYARTLANSQIRYYSWPAILVFVERWVTEKELEPGDLVPKTLYLPDGRSIPVCVIEAPKESRNETRPLSTVFPVNNIGGGWPVIARNQGQEYAATIACLVSDGHTVYALTNRHVAGEAGEIIYSRLGGKEQRIGVSSEKHLTRALFTTHYPGWPGRDVYVNLDVGLIDIDNLDRWTAEIRHVGQMGKMVDLSVHTISLALIGRDVRGTGAASGEMEGEIAALFYRYKTNGGFEYVADLLIGPRPAEANKAKEPTFATHPGDSGTLWLLEPDDEGKSPKSKAKHKDYQPLAMQWGRNMLYSAGEARPQSYVLATLLSRVCAELGVDPVRNWNLDQPDTWSAIGHFSIANRAQVALSNRSPKLNTLMKNNADIISHDDATILAGEFSGMGSADFVALADVPDFYWKPRIAKQGFARTFEGPNHFADMDQPDPNGKTLLELCKDDPTTFIDPRKWAAFYDSVTDLESGDAIAEKYRGLLPFRVWQTFDAMVEFAAADKPREFVCAAGTLTHYIGDACQPLHISYLHDGDPLRLVEYTFTRGERKGQTEMRRFGKGVHGGYEDTMISAFREKVLAGLLNTPKTEAEEMITTGFEAAKLTVEMMRKTFTSIPPMAVVNEFGSFLGKPKERAEHLWRKFGNKTVKNMQSGAHLLAVLWESAWAVGNGDTNVTSTAGLTKDQAMAICADFDFIPSVSISRIGALLKPPMI</sequence>
<protein>
    <recommendedName>
        <fullName evidence="2">Nal1 C-terminal domain-containing protein</fullName>
    </recommendedName>
</protein>
<organism evidence="3 4">
    <name type="scientific">Ensifer canadensis</name>
    <dbReference type="NCBI Taxonomy" id="555315"/>
    <lineage>
        <taxon>Bacteria</taxon>
        <taxon>Pseudomonadati</taxon>
        <taxon>Pseudomonadota</taxon>
        <taxon>Alphaproteobacteria</taxon>
        <taxon>Hyphomicrobiales</taxon>
        <taxon>Rhizobiaceae</taxon>
        <taxon>Sinorhizobium/Ensifer group</taxon>
        <taxon>Ensifer</taxon>
    </lineage>
</organism>
<evidence type="ECO:0000313" key="3">
    <source>
        <dbReference type="EMBL" id="MBM3095644.1"/>
    </source>
</evidence>
<evidence type="ECO:0000259" key="2">
    <source>
        <dbReference type="Pfam" id="PF25819"/>
    </source>
</evidence>
<proteinExistence type="predicted"/>
<reference evidence="3 4" key="1">
    <citation type="submission" date="2020-01" db="EMBL/GenBank/DDBJ databases">
        <title>Draft genome assembly of Ensifer adhaerens T173.</title>
        <authorList>
            <person name="Craig J.E."/>
            <person name="Stinchcombe J.R."/>
        </authorList>
    </citation>
    <scope>NUCLEOTIDE SEQUENCE [LARGE SCALE GENOMIC DNA]</scope>
    <source>
        <strain evidence="3 4">T173</strain>
    </source>
</reference>
<dbReference type="InterPro" id="IPR057904">
    <property type="entry name" value="Nal1_C"/>
</dbReference>
<dbReference type="Proteomes" id="UP000744980">
    <property type="component" value="Unassembled WGS sequence"/>
</dbReference>
<dbReference type="EMBL" id="WXFA01000050">
    <property type="protein sequence ID" value="MBM3095644.1"/>
    <property type="molecule type" value="Genomic_DNA"/>
</dbReference>
<name>A0AAW4FWN4_9HYPH</name>
<evidence type="ECO:0000313" key="4">
    <source>
        <dbReference type="Proteomes" id="UP000744980"/>
    </source>
</evidence>
<keyword evidence="4" id="KW-1185">Reference proteome</keyword>
<dbReference type="RefSeq" id="WP_203529880.1">
    <property type="nucleotide sequence ID" value="NZ_CP083373.1"/>
</dbReference>
<dbReference type="Pfam" id="PF25819">
    <property type="entry name" value="Nal1_C"/>
    <property type="match status" value="1"/>
</dbReference>
<dbReference type="Gene3D" id="1.10.575.10">
    <property type="entry name" value="P1 Nuclease"/>
    <property type="match status" value="1"/>
</dbReference>
<gene>
    <name evidence="3" type="ORF">GFB56_33550</name>
</gene>